<evidence type="ECO:0000313" key="7">
    <source>
        <dbReference type="Proteomes" id="UP000319263"/>
    </source>
</evidence>
<dbReference type="PRINTS" id="PR00081">
    <property type="entry name" value="GDHRDH"/>
</dbReference>
<organism evidence="6 7">
    <name type="scientific">Microlunatus elymi</name>
    <dbReference type="NCBI Taxonomy" id="2596828"/>
    <lineage>
        <taxon>Bacteria</taxon>
        <taxon>Bacillati</taxon>
        <taxon>Actinomycetota</taxon>
        <taxon>Actinomycetes</taxon>
        <taxon>Propionibacteriales</taxon>
        <taxon>Propionibacteriaceae</taxon>
        <taxon>Microlunatus</taxon>
    </lineage>
</organism>
<dbReference type="SMART" id="SM00822">
    <property type="entry name" value="PKS_KR"/>
    <property type="match status" value="1"/>
</dbReference>
<keyword evidence="7" id="KW-1185">Reference proteome</keyword>
<reference evidence="6 7" key="1">
    <citation type="submission" date="2019-07" db="EMBL/GenBank/DDBJ databases">
        <title>Microlunatus dokdonensis sp. nov. isolated from the rhizospheric soil of the wild plant Elymus tsukushiensis.</title>
        <authorList>
            <person name="Ghim S.-Y."/>
            <person name="Hwang Y.-J."/>
            <person name="Son J.-S."/>
            <person name="Shin J.-H."/>
        </authorList>
    </citation>
    <scope>NUCLEOTIDE SEQUENCE [LARGE SCALE GENOMIC DNA]</scope>
    <source>
        <strain evidence="6 7">KUDC0627</strain>
    </source>
</reference>
<dbReference type="InterPro" id="IPR002347">
    <property type="entry name" value="SDR_fam"/>
</dbReference>
<gene>
    <name evidence="6" type="ORF">FOE78_02505</name>
</gene>
<evidence type="ECO:0000256" key="3">
    <source>
        <dbReference type="RuleBase" id="RU000363"/>
    </source>
</evidence>
<evidence type="ECO:0000256" key="1">
    <source>
        <dbReference type="ARBA" id="ARBA00006484"/>
    </source>
</evidence>
<keyword evidence="2" id="KW-0560">Oxidoreductase</keyword>
<dbReference type="RefSeq" id="WP_143984919.1">
    <property type="nucleotide sequence ID" value="NZ_CP041692.1"/>
</dbReference>
<feature type="region of interest" description="Disordered" evidence="4">
    <location>
        <begin position="1"/>
        <end position="24"/>
    </location>
</feature>
<dbReference type="Pfam" id="PF00106">
    <property type="entry name" value="adh_short"/>
    <property type="match status" value="1"/>
</dbReference>
<dbReference type="KEGG" id="mik:FOE78_02505"/>
<dbReference type="NCBIfam" id="NF006099">
    <property type="entry name" value="PRK08251.1"/>
    <property type="match status" value="1"/>
</dbReference>
<comment type="similarity">
    <text evidence="1 3">Belongs to the short-chain dehydrogenases/reductases (SDR) family.</text>
</comment>
<dbReference type="SUPFAM" id="SSF51735">
    <property type="entry name" value="NAD(P)-binding Rossmann-fold domains"/>
    <property type="match status" value="1"/>
</dbReference>
<dbReference type="GO" id="GO:0016020">
    <property type="term" value="C:membrane"/>
    <property type="evidence" value="ECO:0007669"/>
    <property type="project" value="TreeGrafter"/>
</dbReference>
<dbReference type="EMBL" id="CP041692">
    <property type="protein sequence ID" value="QDP94934.1"/>
    <property type="molecule type" value="Genomic_DNA"/>
</dbReference>
<dbReference type="Gene3D" id="3.40.50.720">
    <property type="entry name" value="NAD(P)-binding Rossmann-like Domain"/>
    <property type="match status" value="1"/>
</dbReference>
<dbReference type="InterPro" id="IPR036291">
    <property type="entry name" value="NAD(P)-bd_dom_sf"/>
</dbReference>
<evidence type="ECO:0000256" key="2">
    <source>
        <dbReference type="ARBA" id="ARBA00023002"/>
    </source>
</evidence>
<dbReference type="PANTHER" id="PTHR44196:SF1">
    <property type="entry name" value="DEHYDROGENASE_REDUCTASE SDR FAMILY MEMBER 7B"/>
    <property type="match status" value="1"/>
</dbReference>
<evidence type="ECO:0000259" key="5">
    <source>
        <dbReference type="SMART" id="SM00822"/>
    </source>
</evidence>
<dbReference type="AlphaFoldDB" id="A0A516PUQ9"/>
<proteinExistence type="inferred from homology"/>
<name>A0A516PUQ9_9ACTN</name>
<evidence type="ECO:0000256" key="4">
    <source>
        <dbReference type="SAM" id="MobiDB-lite"/>
    </source>
</evidence>
<dbReference type="Proteomes" id="UP000319263">
    <property type="component" value="Chromosome"/>
</dbReference>
<protein>
    <submittedName>
        <fullName evidence="6">SDR family oxidoreductase</fullName>
    </submittedName>
</protein>
<evidence type="ECO:0000313" key="6">
    <source>
        <dbReference type="EMBL" id="QDP94934.1"/>
    </source>
</evidence>
<dbReference type="PRINTS" id="PR00080">
    <property type="entry name" value="SDRFAMILY"/>
</dbReference>
<accession>A0A516PUQ9</accession>
<feature type="domain" description="Ketoreductase" evidence="5">
    <location>
        <begin position="24"/>
        <end position="211"/>
    </location>
</feature>
<dbReference type="InterPro" id="IPR057326">
    <property type="entry name" value="KR_dom"/>
</dbReference>
<dbReference type="PANTHER" id="PTHR44196">
    <property type="entry name" value="DEHYDROGENASE/REDUCTASE SDR FAMILY MEMBER 7B"/>
    <property type="match status" value="1"/>
</dbReference>
<dbReference type="GO" id="GO:0016491">
    <property type="term" value="F:oxidoreductase activity"/>
    <property type="evidence" value="ECO:0007669"/>
    <property type="project" value="UniProtKB-KW"/>
</dbReference>
<dbReference type="OrthoDB" id="9797538at2"/>
<sequence length="270" mass="28963">MSADQRKSPTEPQRGNRPPAHGRRRILITGASSGLGAQLARIWADDGRDLALCARRLPELERLRDELLDRHPHSVVHVYQLDVSDAEATERVVERAVVDLGGLDRVVAGAGIGMGARVGSGHADVNRRVLTTNVIGTWNTAEAAIRHFWDRQDGHLVIISSMAALRGFGGAMAAYSTSKAAIATLGESLRSSLARRPITVSTIFPGNIDTAINAGNPDKKWSVPLEVGTAQLAAAIEAEPASAYVPRRPWAYVAPIMRVAPLSVVRRLVG</sequence>